<accession>A0AAX5NFT1</accession>
<evidence type="ECO:0000313" key="2">
    <source>
        <dbReference type="Proteomes" id="UP001222027"/>
    </source>
</evidence>
<reference evidence="1 2" key="1">
    <citation type="submission" date="2022-12" db="EMBL/GenBank/DDBJ databases">
        <title>Chromosome-scale assembly of the Ensete ventricosum genome.</title>
        <authorList>
            <person name="Dussert Y."/>
            <person name="Stocks J."/>
            <person name="Wendawek A."/>
            <person name="Woldeyes F."/>
            <person name="Nichols R.A."/>
            <person name="Borrell J.S."/>
        </authorList>
    </citation>
    <scope>NUCLEOTIDE SEQUENCE [LARGE SCALE GENOMIC DNA]</scope>
    <source>
        <strain evidence="2">cv. Maze</strain>
        <tissue evidence="1">Seeds</tissue>
    </source>
</reference>
<dbReference type="EMBL" id="JAQQAF010000073">
    <property type="protein sequence ID" value="KAJ8455305.1"/>
    <property type="molecule type" value="Genomic_DNA"/>
</dbReference>
<keyword evidence="2" id="KW-1185">Reference proteome</keyword>
<name>A0AAX5NFT1_ENSVE</name>
<protein>
    <submittedName>
        <fullName evidence="1">Uncharacterized protein</fullName>
    </submittedName>
</protein>
<evidence type="ECO:0000313" key="1">
    <source>
        <dbReference type="EMBL" id="KAJ8455305.1"/>
    </source>
</evidence>
<sequence length="302" mass="33572">MIVLIKGIELVWAGQFHYEFPTGKKDSSKGRQTPGRGRYTGNGNADCFYGRKARVPFLLALELTSKSVVAYAYVTSKKRVELTARALREKTELIAQLQKSTTISNTFTSNSAFVPGLYTNECNSDLRVDSSFIYKGRGDSSITDSGHVQLLAFRVVHSLSFSSLALISRGWFPSQLLMSCANVMIRVYMPTFVIKERAGSRKEVEARSFSEATGLAVDKFVSYKRVFLPGEAAGGKGRGESTSSGRLVKNQFQDNNEYNCLFQLTTQINVPVPVYKNQGSQNQYSKGSFELEASKQEYKAEM</sequence>
<dbReference type="AlphaFoldDB" id="A0AAX5NFT1"/>
<comment type="caution">
    <text evidence="1">The sequence shown here is derived from an EMBL/GenBank/DDBJ whole genome shotgun (WGS) entry which is preliminary data.</text>
</comment>
<organism evidence="1 2">
    <name type="scientific">Ensete ventricosum</name>
    <name type="common">Abyssinian banana</name>
    <name type="synonym">Musa ensete</name>
    <dbReference type="NCBI Taxonomy" id="4639"/>
    <lineage>
        <taxon>Eukaryota</taxon>
        <taxon>Viridiplantae</taxon>
        <taxon>Streptophyta</taxon>
        <taxon>Embryophyta</taxon>
        <taxon>Tracheophyta</taxon>
        <taxon>Spermatophyta</taxon>
        <taxon>Magnoliopsida</taxon>
        <taxon>Liliopsida</taxon>
        <taxon>Zingiberales</taxon>
        <taxon>Musaceae</taxon>
        <taxon>Ensete</taxon>
    </lineage>
</organism>
<gene>
    <name evidence="1" type="ORF">OPV22_035177</name>
</gene>
<proteinExistence type="predicted"/>
<dbReference type="Proteomes" id="UP001222027">
    <property type="component" value="Unassembled WGS sequence"/>
</dbReference>